<dbReference type="InterPro" id="IPR025724">
    <property type="entry name" value="GAG-pre-integrase_dom"/>
</dbReference>
<evidence type="ECO:0000256" key="1">
    <source>
        <dbReference type="SAM" id="MobiDB-lite"/>
    </source>
</evidence>
<evidence type="ECO:0000259" key="2">
    <source>
        <dbReference type="Pfam" id="PF13976"/>
    </source>
</evidence>
<feature type="domain" description="GAG-pre-integrase" evidence="2">
    <location>
        <begin position="82"/>
        <end position="132"/>
    </location>
</feature>
<organism evidence="3 4">
    <name type="scientific">Triticum urartu</name>
    <name type="common">Red wild einkorn</name>
    <name type="synonym">Crithodium urartu</name>
    <dbReference type="NCBI Taxonomy" id="4572"/>
    <lineage>
        <taxon>Eukaryota</taxon>
        <taxon>Viridiplantae</taxon>
        <taxon>Streptophyta</taxon>
        <taxon>Embryophyta</taxon>
        <taxon>Tracheophyta</taxon>
        <taxon>Spermatophyta</taxon>
        <taxon>Magnoliopsida</taxon>
        <taxon>Liliopsida</taxon>
        <taxon>Poales</taxon>
        <taxon>Poaceae</taxon>
        <taxon>BOP clade</taxon>
        <taxon>Pooideae</taxon>
        <taxon>Triticodae</taxon>
        <taxon>Triticeae</taxon>
        <taxon>Triticinae</taxon>
        <taxon>Triticum</taxon>
    </lineage>
</organism>
<accession>A0A8R7V064</accession>
<name>A0A8R7V064_TRIUA</name>
<evidence type="ECO:0000313" key="4">
    <source>
        <dbReference type="Proteomes" id="UP000015106"/>
    </source>
</evidence>
<dbReference type="EnsemblPlants" id="TuG1812G0700001207.01.T01">
    <property type="protein sequence ID" value="TuG1812G0700001207.01.T01"/>
    <property type="gene ID" value="TuG1812G0700001207.01"/>
</dbReference>
<evidence type="ECO:0000313" key="3">
    <source>
        <dbReference type="EnsemblPlants" id="TuG1812G0700001207.01.T01"/>
    </source>
</evidence>
<dbReference type="AlphaFoldDB" id="A0A8R7V064"/>
<sequence>VGGQQGAFRQLGQHWLILRRSSLVCGHRCDGPSDERPRSSSHSRSVTAARTRFTSPTVQDRATKRVLLQGRCRGGLYPVPSLKSTSFVSSHRALSGVKLSIEHWHQRLGHPSKDVIESVLRSNKFACAPSESSV</sequence>
<feature type="compositionally biased region" description="Polar residues" evidence="1">
    <location>
        <begin position="40"/>
        <end position="58"/>
    </location>
</feature>
<feature type="region of interest" description="Disordered" evidence="1">
    <location>
        <begin position="29"/>
        <end position="58"/>
    </location>
</feature>
<proteinExistence type="predicted"/>
<feature type="compositionally biased region" description="Basic and acidic residues" evidence="1">
    <location>
        <begin position="29"/>
        <end position="38"/>
    </location>
</feature>
<dbReference type="Gramene" id="TuG1812G0700001207.01.T01">
    <property type="protein sequence ID" value="TuG1812G0700001207.01.T01"/>
    <property type="gene ID" value="TuG1812G0700001207.01"/>
</dbReference>
<reference evidence="3" key="2">
    <citation type="submission" date="2018-03" db="EMBL/GenBank/DDBJ databases">
        <title>The Triticum urartu genome reveals the dynamic nature of wheat genome evolution.</title>
        <authorList>
            <person name="Ling H."/>
            <person name="Ma B."/>
            <person name="Shi X."/>
            <person name="Liu H."/>
            <person name="Dong L."/>
            <person name="Sun H."/>
            <person name="Cao Y."/>
            <person name="Gao Q."/>
            <person name="Zheng S."/>
            <person name="Li Y."/>
            <person name="Yu Y."/>
            <person name="Du H."/>
            <person name="Qi M."/>
            <person name="Li Y."/>
            <person name="Yu H."/>
            <person name="Cui Y."/>
            <person name="Wang N."/>
            <person name="Chen C."/>
            <person name="Wu H."/>
            <person name="Zhao Y."/>
            <person name="Zhang J."/>
            <person name="Li Y."/>
            <person name="Zhou W."/>
            <person name="Zhang B."/>
            <person name="Hu W."/>
            <person name="Eijk M."/>
            <person name="Tang J."/>
            <person name="Witsenboer H."/>
            <person name="Zhao S."/>
            <person name="Li Z."/>
            <person name="Zhang A."/>
            <person name="Wang D."/>
            <person name="Liang C."/>
        </authorList>
    </citation>
    <scope>NUCLEOTIDE SEQUENCE [LARGE SCALE GENOMIC DNA]</scope>
    <source>
        <strain evidence="3">cv. G1812</strain>
    </source>
</reference>
<reference evidence="4" key="1">
    <citation type="journal article" date="2013" name="Nature">
        <title>Draft genome of the wheat A-genome progenitor Triticum urartu.</title>
        <authorList>
            <person name="Ling H.Q."/>
            <person name="Zhao S."/>
            <person name="Liu D."/>
            <person name="Wang J."/>
            <person name="Sun H."/>
            <person name="Zhang C."/>
            <person name="Fan H."/>
            <person name="Li D."/>
            <person name="Dong L."/>
            <person name="Tao Y."/>
            <person name="Gao C."/>
            <person name="Wu H."/>
            <person name="Li Y."/>
            <person name="Cui Y."/>
            <person name="Guo X."/>
            <person name="Zheng S."/>
            <person name="Wang B."/>
            <person name="Yu K."/>
            <person name="Liang Q."/>
            <person name="Yang W."/>
            <person name="Lou X."/>
            <person name="Chen J."/>
            <person name="Feng M."/>
            <person name="Jian J."/>
            <person name="Zhang X."/>
            <person name="Luo G."/>
            <person name="Jiang Y."/>
            <person name="Liu J."/>
            <person name="Wang Z."/>
            <person name="Sha Y."/>
            <person name="Zhang B."/>
            <person name="Wu H."/>
            <person name="Tang D."/>
            <person name="Shen Q."/>
            <person name="Xue P."/>
            <person name="Zou S."/>
            <person name="Wang X."/>
            <person name="Liu X."/>
            <person name="Wang F."/>
            <person name="Yang Y."/>
            <person name="An X."/>
            <person name="Dong Z."/>
            <person name="Zhang K."/>
            <person name="Zhang X."/>
            <person name="Luo M.C."/>
            <person name="Dvorak J."/>
            <person name="Tong Y."/>
            <person name="Wang J."/>
            <person name="Yang H."/>
            <person name="Li Z."/>
            <person name="Wang D."/>
            <person name="Zhang A."/>
            <person name="Wang J."/>
        </authorList>
    </citation>
    <scope>NUCLEOTIDE SEQUENCE</scope>
    <source>
        <strain evidence="4">cv. G1812</strain>
    </source>
</reference>
<reference evidence="3" key="3">
    <citation type="submission" date="2022-06" db="UniProtKB">
        <authorList>
            <consortium name="EnsemblPlants"/>
        </authorList>
    </citation>
    <scope>IDENTIFICATION</scope>
</reference>
<protein>
    <recommendedName>
        <fullName evidence="2">GAG-pre-integrase domain-containing protein</fullName>
    </recommendedName>
</protein>
<dbReference type="Proteomes" id="UP000015106">
    <property type="component" value="Chromosome 7"/>
</dbReference>
<keyword evidence="4" id="KW-1185">Reference proteome</keyword>
<dbReference type="Pfam" id="PF13976">
    <property type="entry name" value="gag_pre-integrs"/>
    <property type="match status" value="1"/>
</dbReference>